<dbReference type="Proteomes" id="UP001634394">
    <property type="component" value="Unassembled WGS sequence"/>
</dbReference>
<keyword evidence="2" id="KW-1185">Reference proteome</keyword>
<accession>A0ABD3XPM0</accession>
<sequence length="99" mass="11158">MLLIDARSKLHSYFKGALITLHPDLCKSAQEQWNNCKQNVVKNLIRVRYARGAEIKNRLMSMWAHAAKLMASLSQALGSTTSKDNKIISETSVNCDDHK</sequence>
<name>A0ABD3XPM0_SINWO</name>
<evidence type="ECO:0000313" key="1">
    <source>
        <dbReference type="EMBL" id="KAL3886958.1"/>
    </source>
</evidence>
<comment type="caution">
    <text evidence="1">The sequence shown here is derived from an EMBL/GenBank/DDBJ whole genome shotgun (WGS) entry which is preliminary data.</text>
</comment>
<protein>
    <submittedName>
        <fullName evidence="1">Uncharacterized protein</fullName>
    </submittedName>
</protein>
<proteinExistence type="predicted"/>
<organism evidence="1 2">
    <name type="scientific">Sinanodonta woodiana</name>
    <name type="common">Chinese pond mussel</name>
    <name type="synonym">Anodonta woodiana</name>
    <dbReference type="NCBI Taxonomy" id="1069815"/>
    <lineage>
        <taxon>Eukaryota</taxon>
        <taxon>Metazoa</taxon>
        <taxon>Spiralia</taxon>
        <taxon>Lophotrochozoa</taxon>
        <taxon>Mollusca</taxon>
        <taxon>Bivalvia</taxon>
        <taxon>Autobranchia</taxon>
        <taxon>Heteroconchia</taxon>
        <taxon>Palaeoheterodonta</taxon>
        <taxon>Unionida</taxon>
        <taxon>Unionoidea</taxon>
        <taxon>Unionidae</taxon>
        <taxon>Unioninae</taxon>
        <taxon>Sinanodonta</taxon>
    </lineage>
</organism>
<evidence type="ECO:0000313" key="2">
    <source>
        <dbReference type="Proteomes" id="UP001634394"/>
    </source>
</evidence>
<gene>
    <name evidence="1" type="ORF">ACJMK2_026914</name>
</gene>
<reference evidence="1 2" key="1">
    <citation type="submission" date="2024-11" db="EMBL/GenBank/DDBJ databases">
        <title>Chromosome-level genome assembly of the freshwater bivalve Anodonta woodiana.</title>
        <authorList>
            <person name="Chen X."/>
        </authorList>
    </citation>
    <scope>NUCLEOTIDE SEQUENCE [LARGE SCALE GENOMIC DNA]</scope>
    <source>
        <strain evidence="1">MN2024</strain>
        <tissue evidence="1">Gills</tissue>
    </source>
</reference>
<dbReference type="EMBL" id="JBJQND010000002">
    <property type="protein sequence ID" value="KAL3886958.1"/>
    <property type="molecule type" value="Genomic_DNA"/>
</dbReference>
<dbReference type="AlphaFoldDB" id="A0ABD3XPM0"/>